<comment type="similarity">
    <text evidence="3">Belongs to the peptidase U32 family.</text>
</comment>
<dbReference type="AlphaFoldDB" id="A0A1G2BW76"/>
<evidence type="ECO:0000256" key="2">
    <source>
        <dbReference type="ARBA" id="ARBA00022801"/>
    </source>
</evidence>
<evidence type="ECO:0000313" key="5">
    <source>
        <dbReference type="Proteomes" id="UP000177626"/>
    </source>
</evidence>
<name>A0A1G2BW76_9BACT</name>
<comment type="caution">
    <text evidence="4">The sequence shown here is derived from an EMBL/GenBank/DDBJ whole genome shotgun (WGS) entry which is preliminary data.</text>
</comment>
<dbReference type="PANTHER" id="PTHR30217:SF6">
    <property type="entry name" value="TRNA HYDROXYLATION PROTEIN P"/>
    <property type="match status" value="1"/>
</dbReference>
<dbReference type="EMBL" id="MHKQ01000023">
    <property type="protein sequence ID" value="OGY93392.1"/>
    <property type="molecule type" value="Genomic_DNA"/>
</dbReference>
<dbReference type="Pfam" id="PF01136">
    <property type="entry name" value="Peptidase_U32"/>
    <property type="match status" value="1"/>
</dbReference>
<sequence length="419" mass="46322">MPKKKYQVELLAPAGSYESLMAAIDNGADAVYFGVGHINMRSVSAANFNLADLKKIAQLCQEHKIKSYLTVNTVLYDTDLKMMRTLIDAAKVNKISAVIVSDMAAIQYAHRIGLPLHISTQLSVSNVEAVKFFSQYADQIVLARELNLKMIAEITKQITKQKITNPAGHLIPIEAFVHGALCIGISGRCSMSLYNENSSANRGACRQMCRRRYRVTDLETNKEMVLDNEFVMSPKDICAIGFLKDFLAAGVSSLKIEGRGRSPEYVATVVRAYREAIDSINSDTYTLKKVLAWEKKLGTVFNRGLSDGYYLGKPLHEWSASGNSQATEEKYFAGTVQHYFPKIKVAEILLNAQAIKINDKYSITGPSTGVLFGQVRSLRLAAGSKTTEAPVGQTITISVDKPVKKNDGLYIIKPRKIYD</sequence>
<dbReference type="Proteomes" id="UP000177626">
    <property type="component" value="Unassembled WGS sequence"/>
</dbReference>
<dbReference type="PROSITE" id="PS01276">
    <property type="entry name" value="PEPTIDASE_U32"/>
    <property type="match status" value="1"/>
</dbReference>
<dbReference type="PANTHER" id="PTHR30217">
    <property type="entry name" value="PEPTIDASE U32 FAMILY"/>
    <property type="match status" value="1"/>
</dbReference>
<evidence type="ECO:0000313" key="4">
    <source>
        <dbReference type="EMBL" id="OGY93392.1"/>
    </source>
</evidence>
<dbReference type="GO" id="GO:0006508">
    <property type="term" value="P:proteolysis"/>
    <property type="evidence" value="ECO:0007669"/>
    <property type="project" value="UniProtKB-KW"/>
</dbReference>
<keyword evidence="1" id="KW-0645">Protease</keyword>
<dbReference type="InterPro" id="IPR001539">
    <property type="entry name" value="Peptidase_U32"/>
</dbReference>
<protein>
    <submittedName>
        <fullName evidence="4">Collagenase</fullName>
    </submittedName>
</protein>
<dbReference type="InterPro" id="IPR051454">
    <property type="entry name" value="RNA/ubiquinone_mod_enzymes"/>
</dbReference>
<proteinExistence type="inferred from homology"/>
<evidence type="ECO:0000256" key="3">
    <source>
        <dbReference type="ARBA" id="ARBA00038374"/>
    </source>
</evidence>
<dbReference type="SUPFAM" id="SSF51569">
    <property type="entry name" value="Aldolase"/>
    <property type="match status" value="1"/>
</dbReference>
<accession>A0A1G2BW76</accession>
<gene>
    <name evidence="4" type="ORF">A2406_00150</name>
</gene>
<organism evidence="4 5">
    <name type="scientific">Candidatus Komeilibacteria bacterium RIFOXYC1_FULL_37_11</name>
    <dbReference type="NCBI Taxonomy" id="1798555"/>
    <lineage>
        <taxon>Bacteria</taxon>
        <taxon>Candidatus Komeiliibacteriota</taxon>
    </lineage>
</organism>
<keyword evidence="2" id="KW-0378">Hydrolase</keyword>
<dbReference type="GO" id="GO:0008233">
    <property type="term" value="F:peptidase activity"/>
    <property type="evidence" value="ECO:0007669"/>
    <property type="project" value="UniProtKB-KW"/>
</dbReference>
<reference evidence="4 5" key="1">
    <citation type="journal article" date="2016" name="Nat. Commun.">
        <title>Thousands of microbial genomes shed light on interconnected biogeochemical processes in an aquifer system.</title>
        <authorList>
            <person name="Anantharaman K."/>
            <person name="Brown C.T."/>
            <person name="Hug L.A."/>
            <person name="Sharon I."/>
            <person name="Castelle C.J."/>
            <person name="Probst A.J."/>
            <person name="Thomas B.C."/>
            <person name="Singh A."/>
            <person name="Wilkins M.J."/>
            <person name="Karaoz U."/>
            <person name="Brodie E.L."/>
            <person name="Williams K.H."/>
            <person name="Hubbard S.S."/>
            <person name="Banfield J.F."/>
        </authorList>
    </citation>
    <scope>NUCLEOTIDE SEQUENCE [LARGE SCALE GENOMIC DNA]</scope>
</reference>
<evidence type="ECO:0000256" key="1">
    <source>
        <dbReference type="ARBA" id="ARBA00022670"/>
    </source>
</evidence>